<dbReference type="Proteomes" id="UP000441208">
    <property type="component" value="Unassembled WGS sequence"/>
</dbReference>
<evidence type="ECO:0000313" key="11">
    <source>
        <dbReference type="Proteomes" id="UP000429523"/>
    </source>
</evidence>
<sequence>MLRSSLRKLHGRSAFCAQQGLAQRRAAAELDLVEAADEHVLVVKRVEADLVAMGDSVIVTDLVADRAQPGSEEVGGSLGECGGGFFLLGRKTGAQQC</sequence>
<protein>
    <submittedName>
        <fullName evidence="5">Uncharacterized protein</fullName>
    </submittedName>
</protein>
<evidence type="ECO:0000313" key="8">
    <source>
        <dbReference type="EMBL" id="KAE9207353.1"/>
    </source>
</evidence>
<name>A0A6A3STK4_9STRA</name>
<dbReference type="AlphaFoldDB" id="A0A6A3STK4"/>
<evidence type="ECO:0000313" key="14">
    <source>
        <dbReference type="Proteomes" id="UP000440367"/>
    </source>
</evidence>
<evidence type="ECO:0000313" key="3">
    <source>
        <dbReference type="EMBL" id="KAE9092353.1"/>
    </source>
</evidence>
<evidence type="ECO:0000313" key="13">
    <source>
        <dbReference type="Proteomes" id="UP000437068"/>
    </source>
</evidence>
<evidence type="ECO:0000313" key="17">
    <source>
        <dbReference type="Proteomes" id="UP000460718"/>
    </source>
</evidence>
<dbReference type="Proteomes" id="UP000433483">
    <property type="component" value="Unassembled WGS sequence"/>
</dbReference>
<dbReference type="Proteomes" id="UP000486351">
    <property type="component" value="Unassembled WGS sequence"/>
</dbReference>
<dbReference type="EMBL" id="QXFW01001255">
    <property type="protein sequence ID" value="KAE8993778.1"/>
    <property type="molecule type" value="Genomic_DNA"/>
</dbReference>
<dbReference type="Proteomes" id="UP000440732">
    <property type="component" value="Unassembled WGS sequence"/>
</dbReference>
<evidence type="ECO:0000313" key="6">
    <source>
        <dbReference type="EMBL" id="KAE9192407.1"/>
    </source>
</evidence>
<dbReference type="EMBL" id="QXGC01001250">
    <property type="protein sequence ID" value="KAE9207353.1"/>
    <property type="molecule type" value="Genomic_DNA"/>
</dbReference>
<dbReference type="EMBL" id="QXFZ01001338">
    <property type="protein sequence ID" value="KAE9092353.1"/>
    <property type="molecule type" value="Genomic_DNA"/>
</dbReference>
<comment type="caution">
    <text evidence="5">The sequence shown here is derived from an EMBL/GenBank/DDBJ whole genome shotgun (WGS) entry which is preliminary data.</text>
</comment>
<evidence type="ECO:0000313" key="2">
    <source>
        <dbReference type="EMBL" id="KAE8993778.1"/>
    </source>
</evidence>
<evidence type="ECO:0000313" key="15">
    <source>
        <dbReference type="Proteomes" id="UP000440732"/>
    </source>
</evidence>
<keyword evidence="12" id="KW-1185">Reference proteome</keyword>
<accession>A0A6A3STK4</accession>
<dbReference type="EMBL" id="QXGF01001372">
    <property type="protein sequence ID" value="KAE8930491.1"/>
    <property type="molecule type" value="Genomic_DNA"/>
</dbReference>
<dbReference type="EMBL" id="QXGE01001261">
    <property type="protein sequence ID" value="KAE9295207.1"/>
    <property type="molecule type" value="Genomic_DNA"/>
</dbReference>
<dbReference type="EMBL" id="QXFY01001307">
    <property type="protein sequence ID" value="KAE9321578.1"/>
    <property type="molecule type" value="Genomic_DNA"/>
</dbReference>
<proteinExistence type="predicted"/>
<evidence type="ECO:0000313" key="12">
    <source>
        <dbReference type="Proteomes" id="UP000433483"/>
    </source>
</evidence>
<evidence type="ECO:0000313" key="1">
    <source>
        <dbReference type="EMBL" id="KAE8930491.1"/>
    </source>
</evidence>
<evidence type="ECO:0000313" key="18">
    <source>
        <dbReference type="Proteomes" id="UP000476176"/>
    </source>
</evidence>
<dbReference type="EMBL" id="QXGA01001283">
    <property type="protein sequence ID" value="KAE9123446.1"/>
    <property type="molecule type" value="Genomic_DNA"/>
</dbReference>
<gene>
    <name evidence="9" type="ORF">PF001_g17430</name>
    <name evidence="7" type="ORF">PF002_g19757</name>
    <name evidence="8" type="ORF">PF004_g17048</name>
    <name evidence="6" type="ORF">PF005_g18472</name>
    <name evidence="5" type="ORF">PF006_g17427</name>
    <name evidence="3" type="ORF">PF007_g18551</name>
    <name evidence="10" type="ORF">PF008_g17790</name>
    <name evidence="1" type="ORF">PF009_g19420</name>
    <name evidence="4" type="ORF">PF010_g17532</name>
    <name evidence="2" type="ORF">PF011_g17002</name>
</gene>
<organism evidence="5 15">
    <name type="scientific">Phytophthora fragariae</name>
    <dbReference type="NCBI Taxonomy" id="53985"/>
    <lineage>
        <taxon>Eukaryota</taxon>
        <taxon>Sar</taxon>
        <taxon>Stramenopiles</taxon>
        <taxon>Oomycota</taxon>
        <taxon>Peronosporomycetes</taxon>
        <taxon>Peronosporales</taxon>
        <taxon>Peronosporaceae</taxon>
        <taxon>Phytophthora</taxon>
    </lineage>
</organism>
<reference evidence="11 12" key="1">
    <citation type="submission" date="2018-08" db="EMBL/GenBank/DDBJ databases">
        <title>Genomic investigation of the strawberry pathogen Phytophthora fragariae indicates pathogenicity is determined by transcriptional variation in three key races.</title>
        <authorList>
            <person name="Adams T.M."/>
            <person name="Armitage A.D."/>
            <person name="Sobczyk M.K."/>
            <person name="Bates H.J."/>
            <person name="Dunwell J.M."/>
            <person name="Nellist C.F."/>
            <person name="Harrison R.J."/>
        </authorList>
    </citation>
    <scope>NUCLEOTIDE SEQUENCE [LARGE SCALE GENOMIC DNA]</scope>
    <source>
        <strain evidence="9 13">A4</strain>
        <strain evidence="7 14">BC-1</strain>
        <strain evidence="8 18">BC-23</strain>
        <strain evidence="6 12">NOV-27</strain>
        <strain evidence="5 15">NOV-5</strain>
        <strain evidence="3 16">NOV-71</strain>
        <strain evidence="10 19">NOV-77</strain>
        <strain evidence="1 11">NOV-9</strain>
        <strain evidence="4 20">ONT-3</strain>
        <strain evidence="2 17">SCRP245</strain>
    </source>
</reference>
<dbReference type="Proteomes" id="UP000460718">
    <property type="component" value="Unassembled WGS sequence"/>
</dbReference>
<evidence type="ECO:0000313" key="9">
    <source>
        <dbReference type="EMBL" id="KAE9295207.1"/>
    </source>
</evidence>
<evidence type="ECO:0000313" key="19">
    <source>
        <dbReference type="Proteomes" id="UP000486351"/>
    </source>
</evidence>
<dbReference type="Proteomes" id="UP000429523">
    <property type="component" value="Unassembled WGS sequence"/>
</dbReference>
<dbReference type="Proteomes" id="UP000488956">
    <property type="component" value="Unassembled WGS sequence"/>
</dbReference>
<evidence type="ECO:0000313" key="7">
    <source>
        <dbReference type="EMBL" id="KAE9207252.1"/>
    </source>
</evidence>
<dbReference type="Proteomes" id="UP000437068">
    <property type="component" value="Unassembled WGS sequence"/>
</dbReference>
<evidence type="ECO:0000313" key="20">
    <source>
        <dbReference type="Proteomes" id="UP000488956"/>
    </source>
</evidence>
<dbReference type="Proteomes" id="UP000440367">
    <property type="component" value="Unassembled WGS sequence"/>
</dbReference>
<evidence type="ECO:0000313" key="16">
    <source>
        <dbReference type="Proteomes" id="UP000441208"/>
    </source>
</evidence>
<evidence type="ECO:0000313" key="5">
    <source>
        <dbReference type="EMBL" id="KAE9123446.1"/>
    </source>
</evidence>
<dbReference type="EMBL" id="QXFX01001275">
    <property type="protein sequence ID" value="KAE9093287.1"/>
    <property type="molecule type" value="Genomic_DNA"/>
</dbReference>
<evidence type="ECO:0000313" key="4">
    <source>
        <dbReference type="EMBL" id="KAE9093287.1"/>
    </source>
</evidence>
<evidence type="ECO:0000313" key="10">
    <source>
        <dbReference type="EMBL" id="KAE9321578.1"/>
    </source>
</evidence>
<dbReference type="EMBL" id="QXGD01001389">
    <property type="protein sequence ID" value="KAE9207252.1"/>
    <property type="molecule type" value="Genomic_DNA"/>
</dbReference>
<dbReference type="EMBL" id="QXGB01001344">
    <property type="protein sequence ID" value="KAE9192407.1"/>
    <property type="molecule type" value="Genomic_DNA"/>
</dbReference>
<dbReference type="Proteomes" id="UP000476176">
    <property type="component" value="Unassembled WGS sequence"/>
</dbReference>